<dbReference type="Pfam" id="PF01061">
    <property type="entry name" value="ABC2_membrane"/>
    <property type="match status" value="1"/>
</dbReference>
<feature type="transmembrane region" description="Helical" evidence="6">
    <location>
        <begin position="151"/>
        <end position="173"/>
    </location>
</feature>
<dbReference type="InterPro" id="IPR013525">
    <property type="entry name" value="ABC2_TM"/>
</dbReference>
<dbReference type="GO" id="GO:0140359">
    <property type="term" value="F:ABC-type transporter activity"/>
    <property type="evidence" value="ECO:0007669"/>
    <property type="project" value="InterPro"/>
</dbReference>
<dbReference type="eggNOG" id="COG0842">
    <property type="taxonomic scope" value="Bacteria"/>
</dbReference>
<evidence type="ECO:0000259" key="7">
    <source>
        <dbReference type="Pfam" id="PF01061"/>
    </source>
</evidence>
<dbReference type="PANTHER" id="PTHR43229">
    <property type="entry name" value="NODULATION PROTEIN J"/>
    <property type="match status" value="1"/>
</dbReference>
<dbReference type="OrthoDB" id="3745966at2"/>
<feature type="domain" description="ABC-2 type transporter transmembrane" evidence="7">
    <location>
        <begin position="28"/>
        <end position="226"/>
    </location>
</feature>
<evidence type="ECO:0000256" key="3">
    <source>
        <dbReference type="ARBA" id="ARBA00022989"/>
    </source>
</evidence>
<evidence type="ECO:0000256" key="2">
    <source>
        <dbReference type="ARBA" id="ARBA00022692"/>
    </source>
</evidence>
<dbReference type="RefSeq" id="WP_015884502.1">
    <property type="nucleotide sequence ID" value="NC_012669.1"/>
</dbReference>
<dbReference type="GO" id="GO:0043190">
    <property type="term" value="C:ATP-binding cassette (ABC) transporter complex"/>
    <property type="evidence" value="ECO:0007669"/>
    <property type="project" value="InterPro"/>
</dbReference>
<dbReference type="KEGG" id="bcv:Bcav_4024"/>
<dbReference type="AlphaFoldDB" id="C5C5C5"/>
<evidence type="ECO:0000256" key="5">
    <source>
        <dbReference type="ARBA" id="ARBA00023251"/>
    </source>
</evidence>
<dbReference type="InterPro" id="IPR000412">
    <property type="entry name" value="ABC_2_transport"/>
</dbReference>
<feature type="transmembrane region" description="Helical" evidence="6">
    <location>
        <begin position="68"/>
        <end position="89"/>
    </location>
</feature>
<keyword evidence="5" id="KW-0046">Antibiotic resistance</keyword>
<dbReference type="Proteomes" id="UP000007962">
    <property type="component" value="Chromosome"/>
</dbReference>
<accession>C5C5C5</accession>
<proteinExistence type="predicted"/>
<evidence type="ECO:0000313" key="8">
    <source>
        <dbReference type="EMBL" id="ACQ82265.1"/>
    </source>
</evidence>
<comment type="subcellular location">
    <subcellularLocation>
        <location evidence="1">Membrane</location>
        <topology evidence="1">Multi-pass membrane protein</topology>
    </subcellularLocation>
</comment>
<sequence>MTAATASVPVRPARPPRSALRLGLLHAKYQFLEAIRIPIAVIGTMMFPTLAMVFFVVPNQAVAQNPVFATAAVAQLGMFSIMATCLFTYGTGVAEDRDRPFDPYMRTLPAGASAQMIGRVANGLIFAALGLLPLVLAGWILTAATLSWSRLLVSVLTILALAIPFTMLGLGIGYSLPSKAAIAVVQVVLFPLAFAGGLFLPPQMFPGWLDAFSQALPSRAGRDLLVQVTSGEPAYGLALPVLLGWTVLFAVFVVWAYRRDEGRRFR</sequence>
<dbReference type="PIRSF" id="PIRSF006648">
    <property type="entry name" value="DrrB"/>
    <property type="match status" value="1"/>
</dbReference>
<protein>
    <submittedName>
        <fullName evidence="8">ABC-2 type transporter</fullName>
    </submittedName>
</protein>
<keyword evidence="9" id="KW-1185">Reference proteome</keyword>
<evidence type="ECO:0000256" key="1">
    <source>
        <dbReference type="ARBA" id="ARBA00004141"/>
    </source>
</evidence>
<dbReference type="EMBL" id="CP001618">
    <property type="protein sequence ID" value="ACQ82265.1"/>
    <property type="molecule type" value="Genomic_DNA"/>
</dbReference>
<dbReference type="InterPro" id="IPR051784">
    <property type="entry name" value="Nod_factor_ABC_transporter"/>
</dbReference>
<dbReference type="GO" id="GO:0046677">
    <property type="term" value="P:response to antibiotic"/>
    <property type="evidence" value="ECO:0007669"/>
    <property type="project" value="UniProtKB-KW"/>
</dbReference>
<evidence type="ECO:0000256" key="6">
    <source>
        <dbReference type="SAM" id="Phobius"/>
    </source>
</evidence>
<organism evidence="8 9">
    <name type="scientific">Beutenbergia cavernae (strain ATCC BAA-8 / DSM 12333 / CCUG 43141 / JCM 11478 / NBRC 16432 / NCIMB 13614 / HKI 0122)</name>
    <dbReference type="NCBI Taxonomy" id="471853"/>
    <lineage>
        <taxon>Bacteria</taxon>
        <taxon>Bacillati</taxon>
        <taxon>Actinomycetota</taxon>
        <taxon>Actinomycetes</taxon>
        <taxon>Micrococcales</taxon>
        <taxon>Beutenbergiaceae</taxon>
        <taxon>Beutenbergia</taxon>
    </lineage>
</organism>
<keyword evidence="2 6" id="KW-0812">Transmembrane</keyword>
<reference evidence="8 9" key="1">
    <citation type="journal article" date="2009" name="Stand. Genomic Sci.">
        <title>Complete genome sequence of Beutenbergia cavernae type strain (HKI 0122).</title>
        <authorList>
            <person name="Land M."/>
            <person name="Pukall R."/>
            <person name="Abt B."/>
            <person name="Goker M."/>
            <person name="Rohde M."/>
            <person name="Glavina Del Rio T."/>
            <person name="Tice H."/>
            <person name="Copeland A."/>
            <person name="Cheng J.F."/>
            <person name="Lucas S."/>
            <person name="Chen F."/>
            <person name="Nolan M."/>
            <person name="Bruce D."/>
            <person name="Goodwin L."/>
            <person name="Pitluck S."/>
            <person name="Ivanova N."/>
            <person name="Mavromatis K."/>
            <person name="Ovchinnikova G."/>
            <person name="Pati A."/>
            <person name="Chen A."/>
            <person name="Palaniappan K."/>
            <person name="Hauser L."/>
            <person name="Chang Y.J."/>
            <person name="Jefferies C.C."/>
            <person name="Saunders E."/>
            <person name="Brettin T."/>
            <person name="Detter J.C."/>
            <person name="Han C."/>
            <person name="Chain P."/>
            <person name="Bristow J."/>
            <person name="Eisen J.A."/>
            <person name="Markowitz V."/>
            <person name="Hugenholtz P."/>
            <person name="Kyrpides N.C."/>
            <person name="Klenk H.P."/>
            <person name="Lapidus A."/>
        </authorList>
    </citation>
    <scope>NUCLEOTIDE SEQUENCE [LARGE SCALE GENOMIC DNA]</scope>
    <source>
        <strain evidence="9">ATCC BAA-8 / DSM 12333 / NBRC 16432</strain>
    </source>
</reference>
<feature type="transmembrane region" description="Helical" evidence="6">
    <location>
        <begin position="37"/>
        <end position="56"/>
    </location>
</feature>
<feature type="transmembrane region" description="Helical" evidence="6">
    <location>
        <begin position="234"/>
        <end position="257"/>
    </location>
</feature>
<keyword evidence="3 6" id="KW-1133">Transmembrane helix</keyword>
<gene>
    <name evidence="8" type="ordered locus">Bcav_4024</name>
</gene>
<dbReference type="HOGENOM" id="CLU_039483_5_2_11"/>
<name>C5C5C5_BEUC1</name>
<feature type="transmembrane region" description="Helical" evidence="6">
    <location>
        <begin position="124"/>
        <end position="145"/>
    </location>
</feature>
<evidence type="ECO:0000313" key="9">
    <source>
        <dbReference type="Proteomes" id="UP000007962"/>
    </source>
</evidence>
<evidence type="ECO:0000256" key="4">
    <source>
        <dbReference type="ARBA" id="ARBA00023136"/>
    </source>
</evidence>
<dbReference type="PANTHER" id="PTHR43229:SF2">
    <property type="entry name" value="NODULATION PROTEIN J"/>
    <property type="match status" value="1"/>
</dbReference>
<dbReference type="STRING" id="471853.Bcav_4024"/>
<keyword evidence="4 6" id="KW-0472">Membrane</keyword>
<feature type="transmembrane region" description="Helical" evidence="6">
    <location>
        <begin position="180"/>
        <end position="200"/>
    </location>
</feature>